<dbReference type="EMBL" id="BARS01009153">
    <property type="protein sequence ID" value="GAF70570.1"/>
    <property type="molecule type" value="Genomic_DNA"/>
</dbReference>
<reference evidence="2" key="1">
    <citation type="journal article" date="2014" name="Front. Microbiol.">
        <title>High frequency of phylogenetically diverse reductive dehalogenase-homologous genes in deep subseafloor sedimentary metagenomes.</title>
        <authorList>
            <person name="Kawai M."/>
            <person name="Futagami T."/>
            <person name="Toyoda A."/>
            <person name="Takaki Y."/>
            <person name="Nishi S."/>
            <person name="Hori S."/>
            <person name="Arai W."/>
            <person name="Tsubouchi T."/>
            <person name="Morono Y."/>
            <person name="Uchiyama I."/>
            <person name="Ito T."/>
            <person name="Fujiyama A."/>
            <person name="Inagaki F."/>
            <person name="Takami H."/>
        </authorList>
    </citation>
    <scope>NUCLEOTIDE SEQUENCE</scope>
    <source>
        <strain evidence="2">Expedition CK06-06</strain>
    </source>
</reference>
<proteinExistence type="predicted"/>
<sequence>MKTEEIAQVRNRTIRLIESLGPSKTLLILCACCVFCGLIILIFVYRPLMIQLHDAANRLHEVETKLLNQRGAIAASKKSDVKGQMMQRNEVPLAIAELTEKGRDLGLNFSSISPRQLQETTQAGVRKLPINFTIESEYKNVGQFLAYVEGFSRTIAEVESLSIRPRKNNLPKLSIELVLDLYVEIANATQ</sequence>
<organism evidence="2">
    <name type="scientific">marine sediment metagenome</name>
    <dbReference type="NCBI Taxonomy" id="412755"/>
    <lineage>
        <taxon>unclassified sequences</taxon>
        <taxon>metagenomes</taxon>
        <taxon>ecological metagenomes</taxon>
    </lineage>
</organism>
<dbReference type="Pfam" id="PF04350">
    <property type="entry name" value="PilO"/>
    <property type="match status" value="1"/>
</dbReference>
<evidence type="ECO:0000256" key="1">
    <source>
        <dbReference type="SAM" id="Phobius"/>
    </source>
</evidence>
<dbReference type="InterPro" id="IPR007445">
    <property type="entry name" value="PilO"/>
</dbReference>
<feature type="transmembrane region" description="Helical" evidence="1">
    <location>
        <begin position="26"/>
        <end position="45"/>
    </location>
</feature>
<protein>
    <submittedName>
        <fullName evidence="2">Uncharacterized protein</fullName>
    </submittedName>
</protein>
<evidence type="ECO:0000313" key="2">
    <source>
        <dbReference type="EMBL" id="GAF70570.1"/>
    </source>
</evidence>
<accession>X0T3F8</accession>
<keyword evidence="1" id="KW-0812">Transmembrane</keyword>
<dbReference type="Gene3D" id="3.30.70.60">
    <property type="match status" value="1"/>
</dbReference>
<dbReference type="GO" id="GO:0043107">
    <property type="term" value="P:type IV pilus-dependent motility"/>
    <property type="evidence" value="ECO:0007669"/>
    <property type="project" value="InterPro"/>
</dbReference>
<comment type="caution">
    <text evidence="2">The sequence shown here is derived from an EMBL/GenBank/DDBJ whole genome shotgun (WGS) entry which is preliminary data.</text>
</comment>
<keyword evidence="1" id="KW-0472">Membrane</keyword>
<dbReference type="GO" id="GO:0043683">
    <property type="term" value="P:type IV pilus assembly"/>
    <property type="evidence" value="ECO:0007669"/>
    <property type="project" value="InterPro"/>
</dbReference>
<dbReference type="AlphaFoldDB" id="X0T3F8"/>
<keyword evidence="1" id="KW-1133">Transmembrane helix</keyword>
<gene>
    <name evidence="2" type="ORF">S01H1_17269</name>
</gene>
<dbReference type="InterPro" id="IPR014717">
    <property type="entry name" value="Transl_elong_EF1B/ribsomal_bS6"/>
</dbReference>
<name>X0T3F8_9ZZZZ</name>